<accession>A0ABU2H174</accession>
<dbReference type="InterPro" id="IPR007344">
    <property type="entry name" value="GrpB/CoaE"/>
</dbReference>
<proteinExistence type="predicted"/>
<dbReference type="Proteomes" id="UP001250214">
    <property type="component" value="Unassembled WGS sequence"/>
</dbReference>
<keyword evidence="2" id="KW-1185">Reference proteome</keyword>
<evidence type="ECO:0000313" key="1">
    <source>
        <dbReference type="EMBL" id="MDS1268742.1"/>
    </source>
</evidence>
<sequence>MPDQIVRIVDHDPNWSDRFAAEQEHVRSLLGPLLATEVEHVGSTAVPGLRAKPIIDMLAEVHSLEDARAALPTLEKSGWWYWAEDPMGEERLWLLRPSPEQRTHHLQIRATGSPQAQALLAFRDALRGSQALRIEYAALKEWLAKRHPSNRNAYTNAKSAFVDRVLRESGITPPQRVRLPE</sequence>
<gene>
    <name evidence="1" type="ORF">RIF23_00370</name>
</gene>
<dbReference type="SUPFAM" id="SSF81301">
    <property type="entry name" value="Nucleotidyltransferase"/>
    <property type="match status" value="1"/>
</dbReference>
<dbReference type="InterPro" id="IPR043519">
    <property type="entry name" value="NT_sf"/>
</dbReference>
<protein>
    <submittedName>
        <fullName evidence="1">GrpB family protein</fullName>
    </submittedName>
</protein>
<name>A0ABU2H174_9ACTN</name>
<dbReference type="PANTHER" id="PTHR34822:SF1">
    <property type="entry name" value="GRPB FAMILY PROTEIN"/>
    <property type="match status" value="1"/>
</dbReference>
<dbReference type="Pfam" id="PF04229">
    <property type="entry name" value="GrpB"/>
    <property type="match status" value="1"/>
</dbReference>
<dbReference type="RefSeq" id="WP_310910259.1">
    <property type="nucleotide sequence ID" value="NZ_JAVLVT010000001.1"/>
</dbReference>
<dbReference type="EMBL" id="JAVLVT010000001">
    <property type="protein sequence ID" value="MDS1268742.1"/>
    <property type="molecule type" value="Genomic_DNA"/>
</dbReference>
<evidence type="ECO:0000313" key="2">
    <source>
        <dbReference type="Proteomes" id="UP001250214"/>
    </source>
</evidence>
<dbReference type="Gene3D" id="3.30.460.10">
    <property type="entry name" value="Beta Polymerase, domain 2"/>
    <property type="match status" value="1"/>
</dbReference>
<reference evidence="2" key="1">
    <citation type="submission" date="2023-07" db="EMBL/GenBank/DDBJ databases">
        <title>Novel species in the genus Lipingzhangella isolated from Sambhar Salt Lake.</title>
        <authorList>
            <person name="Jiya N."/>
            <person name="Kajale S."/>
            <person name="Sharma A."/>
        </authorList>
    </citation>
    <scope>NUCLEOTIDE SEQUENCE [LARGE SCALE GENOMIC DNA]</scope>
    <source>
        <strain evidence="2">LS1_29</strain>
    </source>
</reference>
<organism evidence="1 2">
    <name type="scientific">Lipingzhangella rawalii</name>
    <dbReference type="NCBI Taxonomy" id="2055835"/>
    <lineage>
        <taxon>Bacteria</taxon>
        <taxon>Bacillati</taxon>
        <taxon>Actinomycetota</taxon>
        <taxon>Actinomycetes</taxon>
        <taxon>Streptosporangiales</taxon>
        <taxon>Nocardiopsidaceae</taxon>
        <taxon>Lipingzhangella</taxon>
    </lineage>
</organism>
<comment type="caution">
    <text evidence="1">The sequence shown here is derived from an EMBL/GenBank/DDBJ whole genome shotgun (WGS) entry which is preliminary data.</text>
</comment>
<dbReference type="PANTHER" id="PTHR34822">
    <property type="entry name" value="GRPB DOMAIN PROTEIN (AFU_ORTHOLOGUE AFUA_1G01530)"/>
    <property type="match status" value="1"/>
</dbReference>